<evidence type="ECO:0000256" key="1">
    <source>
        <dbReference type="ARBA" id="ARBA00004651"/>
    </source>
</evidence>
<comment type="caution">
    <text evidence="9">The sequence shown here is derived from an EMBL/GenBank/DDBJ whole genome shotgun (WGS) entry which is preliminary data.</text>
</comment>
<dbReference type="CDD" id="cd06261">
    <property type="entry name" value="TM_PBP2"/>
    <property type="match status" value="1"/>
</dbReference>
<feature type="transmembrane region" description="Helical" evidence="7">
    <location>
        <begin position="281"/>
        <end position="304"/>
    </location>
</feature>
<dbReference type="InterPro" id="IPR035906">
    <property type="entry name" value="MetI-like_sf"/>
</dbReference>
<organism evidence="9 10">
    <name type="scientific">Niallia nealsonii</name>
    <dbReference type="NCBI Taxonomy" id="115979"/>
    <lineage>
        <taxon>Bacteria</taxon>
        <taxon>Bacillati</taxon>
        <taxon>Bacillota</taxon>
        <taxon>Bacilli</taxon>
        <taxon>Bacillales</taxon>
        <taxon>Bacillaceae</taxon>
        <taxon>Niallia</taxon>
    </lineage>
</organism>
<feature type="transmembrane region" description="Helical" evidence="7">
    <location>
        <begin position="177"/>
        <end position="196"/>
    </location>
</feature>
<feature type="domain" description="ABC transmembrane type-1" evidence="8">
    <location>
        <begin position="95"/>
        <end position="304"/>
    </location>
</feature>
<dbReference type="Gene3D" id="1.10.3720.10">
    <property type="entry name" value="MetI-like"/>
    <property type="match status" value="1"/>
</dbReference>
<proteinExistence type="inferred from homology"/>
<dbReference type="OrthoDB" id="9773683at2"/>
<keyword evidence="5 7" id="KW-1133">Transmembrane helix</keyword>
<reference evidence="9 10" key="1">
    <citation type="journal article" date="2003" name="Int. J. Syst. Evol. Microbiol.">
        <title>Bacillus nealsonii sp. nov., isolated from a spacecraft-assembly facility, whose spores are gamma-radiation resistant.</title>
        <authorList>
            <person name="Venkateswaran K."/>
            <person name="Kempf M."/>
            <person name="Chen F."/>
            <person name="Satomi M."/>
            <person name="Nicholson W."/>
            <person name="Kern R."/>
        </authorList>
    </citation>
    <scope>NUCLEOTIDE SEQUENCE [LARGE SCALE GENOMIC DNA]</scope>
    <source>
        <strain evidence="9 10">FO-92</strain>
    </source>
</reference>
<feature type="transmembrane region" description="Helical" evidence="7">
    <location>
        <begin position="99"/>
        <end position="119"/>
    </location>
</feature>
<comment type="subcellular location">
    <subcellularLocation>
        <location evidence="1 7">Cell membrane</location>
        <topology evidence="1 7">Multi-pass membrane protein</topology>
    </subcellularLocation>
</comment>
<dbReference type="RefSeq" id="WP_101175388.1">
    <property type="nucleotide sequence ID" value="NZ_PISE01000004.1"/>
</dbReference>
<dbReference type="Proteomes" id="UP000233375">
    <property type="component" value="Unassembled WGS sequence"/>
</dbReference>
<protein>
    <submittedName>
        <fullName evidence="9">Peptide ABC transporter</fullName>
    </submittedName>
</protein>
<feature type="transmembrane region" description="Helical" evidence="7">
    <location>
        <begin position="131"/>
        <end position="157"/>
    </location>
</feature>
<keyword evidence="3" id="KW-1003">Cell membrane</keyword>
<evidence type="ECO:0000259" key="8">
    <source>
        <dbReference type="PROSITE" id="PS50928"/>
    </source>
</evidence>
<keyword evidence="2 7" id="KW-0813">Transport</keyword>
<gene>
    <name evidence="9" type="ORF">CWS01_02060</name>
</gene>
<evidence type="ECO:0000256" key="3">
    <source>
        <dbReference type="ARBA" id="ARBA00022475"/>
    </source>
</evidence>
<dbReference type="InterPro" id="IPR000515">
    <property type="entry name" value="MetI-like"/>
</dbReference>
<evidence type="ECO:0000256" key="4">
    <source>
        <dbReference type="ARBA" id="ARBA00022692"/>
    </source>
</evidence>
<evidence type="ECO:0000313" key="9">
    <source>
        <dbReference type="EMBL" id="PKG25283.1"/>
    </source>
</evidence>
<evidence type="ECO:0000256" key="7">
    <source>
        <dbReference type="RuleBase" id="RU363032"/>
    </source>
</evidence>
<accession>A0A2N0Z716</accession>
<dbReference type="GO" id="GO:0005886">
    <property type="term" value="C:plasma membrane"/>
    <property type="evidence" value="ECO:0007669"/>
    <property type="project" value="UniProtKB-SubCell"/>
</dbReference>
<evidence type="ECO:0000313" key="10">
    <source>
        <dbReference type="Proteomes" id="UP000233375"/>
    </source>
</evidence>
<evidence type="ECO:0000256" key="6">
    <source>
        <dbReference type="ARBA" id="ARBA00023136"/>
    </source>
</evidence>
<feature type="transmembrane region" description="Helical" evidence="7">
    <location>
        <begin position="9"/>
        <end position="29"/>
    </location>
</feature>
<dbReference type="AlphaFoldDB" id="A0A2N0Z716"/>
<evidence type="ECO:0000256" key="5">
    <source>
        <dbReference type="ARBA" id="ARBA00022989"/>
    </source>
</evidence>
<dbReference type="SUPFAM" id="SSF161098">
    <property type="entry name" value="MetI-like"/>
    <property type="match status" value="1"/>
</dbReference>
<keyword evidence="4 7" id="KW-0812">Transmembrane</keyword>
<dbReference type="EMBL" id="PISE01000004">
    <property type="protein sequence ID" value="PKG25283.1"/>
    <property type="molecule type" value="Genomic_DNA"/>
</dbReference>
<dbReference type="PANTHER" id="PTHR43163">
    <property type="entry name" value="DIPEPTIDE TRANSPORT SYSTEM PERMEASE PROTEIN DPPB-RELATED"/>
    <property type="match status" value="1"/>
</dbReference>
<dbReference type="Pfam" id="PF19300">
    <property type="entry name" value="BPD_transp_1_N"/>
    <property type="match status" value="1"/>
</dbReference>
<keyword evidence="6 7" id="KW-0472">Membrane</keyword>
<comment type="similarity">
    <text evidence="7">Belongs to the binding-protein-dependent transport system permease family.</text>
</comment>
<feature type="transmembrane region" description="Helical" evidence="7">
    <location>
        <begin position="235"/>
        <end position="261"/>
    </location>
</feature>
<dbReference type="Pfam" id="PF00528">
    <property type="entry name" value="BPD_transp_1"/>
    <property type="match status" value="1"/>
</dbReference>
<keyword evidence="10" id="KW-1185">Reference proteome</keyword>
<dbReference type="InterPro" id="IPR045621">
    <property type="entry name" value="BPD_transp_1_N"/>
</dbReference>
<dbReference type="PROSITE" id="PS50928">
    <property type="entry name" value="ABC_TM1"/>
    <property type="match status" value="1"/>
</dbReference>
<dbReference type="GO" id="GO:0071916">
    <property type="term" value="F:dipeptide transmembrane transporter activity"/>
    <property type="evidence" value="ECO:0007669"/>
    <property type="project" value="TreeGrafter"/>
</dbReference>
<dbReference type="PANTHER" id="PTHR43163:SF6">
    <property type="entry name" value="DIPEPTIDE TRANSPORT SYSTEM PERMEASE PROTEIN DPPB-RELATED"/>
    <property type="match status" value="1"/>
</dbReference>
<sequence>MVGYIIRRILAAVPLLFIISVIVFSIIHLTPGDPALYILGPDAPEEDLNRLREQLGLNLPIIQQFIHWFFDLLRGDLGTSIYENVPVTEAIMNRIQPTFSLMVLSIIIALLIALPLGILSAVKQGTAVDTAIMGIGLIGISTPTFLIGLFLMMIFGAQLGWLPAAGYQPISEGFIGHIRYLIMPAFTLGLLQSALIMRMTRASMLDVLNANFIKAAKSRGVNPLAIIIKHGFRNAFLPILTVIGMSVVTLFGGAVITEAIFNIPGIGQMTVNSVLRRDYSLIQGTILFVGVVYILINILIDVLYTIIDPRIEFKSENKFSVKRRWKNANASK</sequence>
<evidence type="ECO:0000256" key="2">
    <source>
        <dbReference type="ARBA" id="ARBA00022448"/>
    </source>
</evidence>
<name>A0A2N0Z716_9BACI</name>